<evidence type="ECO:0000256" key="5">
    <source>
        <dbReference type="ARBA" id="ARBA00022835"/>
    </source>
</evidence>
<evidence type="ECO:0000256" key="12">
    <source>
        <dbReference type="ARBA" id="ARBA00048617"/>
    </source>
</evidence>
<dbReference type="CDD" id="cd06578">
    <property type="entry name" value="HemD"/>
    <property type="match status" value="1"/>
</dbReference>
<dbReference type="FunFam" id="2.40.50.140:FF:000198">
    <property type="entry name" value="Exosome complex component CSL4"/>
    <property type="match status" value="1"/>
</dbReference>
<dbReference type="EnsemblMetazoa" id="AALB002033-RA">
    <property type="protein sequence ID" value="AALB002033-PA"/>
    <property type="gene ID" value="AALB002033"/>
</dbReference>
<evidence type="ECO:0000256" key="1">
    <source>
        <dbReference type="ARBA" id="ARBA00004123"/>
    </source>
</evidence>
<dbReference type="SUPFAM" id="SSF110324">
    <property type="entry name" value="Ribosomal L27 protein-like"/>
    <property type="match status" value="1"/>
</dbReference>
<dbReference type="GO" id="GO:0005634">
    <property type="term" value="C:nucleus"/>
    <property type="evidence" value="ECO:0007669"/>
    <property type="project" value="UniProtKB-SubCell"/>
</dbReference>
<dbReference type="AlphaFoldDB" id="A0A182F6D2"/>
<dbReference type="InterPro" id="IPR036108">
    <property type="entry name" value="4pyrrol_syn_uPrphyn_synt_sf"/>
</dbReference>
<dbReference type="Gene3D" id="2.40.50.140">
    <property type="entry name" value="Nucleic acid-binding proteins"/>
    <property type="match status" value="1"/>
</dbReference>
<keyword evidence="6" id="KW-0350">Heme biosynthesis</keyword>
<dbReference type="STRING" id="7167.A0A182F6D2"/>
<evidence type="ECO:0000256" key="11">
    <source>
        <dbReference type="ARBA" id="ARBA00040167"/>
    </source>
</evidence>
<evidence type="ECO:0000256" key="2">
    <source>
        <dbReference type="ARBA" id="ARBA00004772"/>
    </source>
</evidence>
<comment type="function">
    <text evidence="13">Catalyzes cyclization of the linear tetrapyrrole, hydroxymethylbilane, to the macrocyclic uroporphyrinogen III, the branch point for the various sub-pathways leading to the wide diversity of porphyrins. Porphyrins act as cofactors for a multitude of enzymes that perform a variety of processes within the cell such as methionine synthesis (vitamin B12) or oxygen transport (heme).</text>
</comment>
<dbReference type="GO" id="GO:0006785">
    <property type="term" value="P:heme B biosynthetic process"/>
    <property type="evidence" value="ECO:0007669"/>
    <property type="project" value="UniProtKB-ARBA"/>
</dbReference>
<dbReference type="Proteomes" id="UP000069272">
    <property type="component" value="Chromosome 2L"/>
</dbReference>
<accession>A0A182F6D2</accession>
<keyword evidence="8" id="KW-0627">Porphyrin biosynthesis</keyword>
<dbReference type="CDD" id="cd05791">
    <property type="entry name" value="S1_CSL4"/>
    <property type="match status" value="1"/>
</dbReference>
<sequence>MSAENSEQTLICVPGQVLCAISEFTVASEGTYEKLGYIHAALAGIVKLKKREKNTYISVISFGGGSTVPVIGDIVTARITAVHHRMAKCRILCIGKTALNRPYRGIIRKEDVRATEIDRVELHRCFRPGDIVLARVLHQIELNVFHLSTADNELGVVVAISPSSRANSSAETVPMVPVCWTEVQCPVTLIKEPRKVAKVVPEKGEALSLSTKQCSVFATMRNVVVILKSESENTDNYGALLEKHGFEPVFVPTLEFSFQRLDVLRDRLLSPYKYSGLIFTSPRSITAVRDALQGQKLKDDWKTLENYCVGETSRDLIQRTLDLDTKGHHSGNASNLADFIKTDLYNKTVTLPFLFPCGNLKQDVLQNKLSEYGYSLDSVEVYETVPHRELESNLVALFRSETDEPQGDRRIDSLLFFSPSGINYCAHVFEKHRISLAGKKIIAIGPSTKKAIENKGIQVHRTAEKPSPDYVIGALLQDT</sequence>
<dbReference type="GO" id="GO:0003723">
    <property type="term" value="F:RNA binding"/>
    <property type="evidence" value="ECO:0007669"/>
    <property type="project" value="InterPro"/>
</dbReference>
<comment type="similarity">
    <text evidence="3">Belongs to the uroporphyrinogen-III synthase family.</text>
</comment>
<evidence type="ECO:0000256" key="8">
    <source>
        <dbReference type="ARBA" id="ARBA00023244"/>
    </source>
</evidence>
<evidence type="ECO:0000256" key="7">
    <source>
        <dbReference type="ARBA" id="ARBA00023239"/>
    </source>
</evidence>
<proteinExistence type="inferred from homology"/>
<name>A0A182F6D2_ANOAL</name>
<reference evidence="17" key="2">
    <citation type="submission" date="2022-08" db="UniProtKB">
        <authorList>
            <consortium name="EnsemblMetazoa"/>
        </authorList>
    </citation>
    <scope>IDENTIFICATION</scope>
    <source>
        <strain evidence="17">STECLA/ALBI9_A</strain>
    </source>
</reference>
<protein>
    <recommendedName>
        <fullName evidence="11">Uroporphyrinogen-III synthase</fullName>
        <ecNumber evidence="4">4.2.1.75</ecNumber>
    </recommendedName>
    <alternativeName>
        <fullName evidence="10">Hydroxymethylbilane hydrolyase [cyclizing]</fullName>
    </alternativeName>
    <alternativeName>
        <fullName evidence="9">Uroporphyrinogen-III cosynthase</fullName>
    </alternativeName>
</protein>
<dbReference type="InterPro" id="IPR003754">
    <property type="entry name" value="4pyrrol_synth_uPrphyn_synth"/>
</dbReference>
<feature type="domain" description="Exosome complex component N-terminal" evidence="16">
    <location>
        <begin position="11"/>
        <end position="47"/>
    </location>
</feature>
<dbReference type="GO" id="GO:0005829">
    <property type="term" value="C:cytosol"/>
    <property type="evidence" value="ECO:0007669"/>
    <property type="project" value="TreeGrafter"/>
</dbReference>
<evidence type="ECO:0000259" key="14">
    <source>
        <dbReference type="Pfam" id="PF02602"/>
    </source>
</evidence>
<dbReference type="VEuPathDB" id="VectorBase:AALB20_025936"/>
<dbReference type="Pfam" id="PF10447">
    <property type="entry name" value="EXOSC1"/>
    <property type="match status" value="1"/>
</dbReference>
<dbReference type="PANTHER" id="PTHR12390:SF0">
    <property type="entry name" value="UROPORPHYRINOGEN-III SYNTHASE"/>
    <property type="match status" value="1"/>
</dbReference>
<organism evidence="17 18">
    <name type="scientific">Anopheles albimanus</name>
    <name type="common">New world malaria mosquito</name>
    <dbReference type="NCBI Taxonomy" id="7167"/>
    <lineage>
        <taxon>Eukaryota</taxon>
        <taxon>Metazoa</taxon>
        <taxon>Ecdysozoa</taxon>
        <taxon>Arthropoda</taxon>
        <taxon>Hexapoda</taxon>
        <taxon>Insecta</taxon>
        <taxon>Pterygota</taxon>
        <taxon>Neoptera</taxon>
        <taxon>Endopterygota</taxon>
        <taxon>Diptera</taxon>
        <taxon>Nematocera</taxon>
        <taxon>Culicoidea</taxon>
        <taxon>Culicidae</taxon>
        <taxon>Anophelinae</taxon>
        <taxon>Anopheles</taxon>
    </lineage>
</organism>
<feature type="domain" description="Tetrapyrrole biosynthesis uroporphyrinogen III synthase" evidence="14">
    <location>
        <begin position="237"/>
        <end position="469"/>
    </location>
</feature>
<dbReference type="GO" id="GO:0006780">
    <property type="term" value="P:uroporphyrinogen III biosynthetic process"/>
    <property type="evidence" value="ECO:0007669"/>
    <property type="project" value="InterPro"/>
</dbReference>
<comment type="pathway">
    <text evidence="2">Porphyrin-containing compound metabolism; protoporphyrin-IX biosynthesis; coproporphyrinogen-III from 5-aminolevulinate: step 3/4.</text>
</comment>
<dbReference type="VEuPathDB" id="VectorBase:AALB002033"/>
<reference evidence="17 18" key="1">
    <citation type="journal article" date="2017" name="G3 (Bethesda)">
        <title>The Physical Genome Mapping of Anopheles albimanus Corrected Scaffold Misassemblies and Identified Interarm Rearrangements in Genus Anopheles.</title>
        <authorList>
            <person name="Artemov G.N."/>
            <person name="Peery A.N."/>
            <person name="Jiang X."/>
            <person name="Tu Z."/>
            <person name="Stegniy V.N."/>
            <person name="Sharakhova M.V."/>
            <person name="Sharakhov I.V."/>
        </authorList>
    </citation>
    <scope>NUCLEOTIDE SEQUENCE [LARGE SCALE GENOMIC DNA]</scope>
    <source>
        <strain evidence="17 18">ALBI9_A</strain>
    </source>
</reference>
<evidence type="ECO:0000256" key="6">
    <source>
        <dbReference type="ARBA" id="ARBA00023133"/>
    </source>
</evidence>
<keyword evidence="5" id="KW-0271">Exosome</keyword>
<dbReference type="Gene3D" id="2.40.50.100">
    <property type="match status" value="1"/>
</dbReference>
<keyword evidence="18" id="KW-1185">Reference proteome</keyword>
<dbReference type="FunFam" id="3.40.50.10090:FF:000003">
    <property type="entry name" value="uroporphyrinogen-III synthase"/>
    <property type="match status" value="1"/>
</dbReference>
<comment type="subcellular location">
    <subcellularLocation>
        <location evidence="1">Nucleus</location>
    </subcellularLocation>
</comment>
<evidence type="ECO:0000256" key="4">
    <source>
        <dbReference type="ARBA" id="ARBA00013109"/>
    </source>
</evidence>
<evidence type="ECO:0000313" key="17">
    <source>
        <dbReference type="EnsemblMetazoa" id="AALB002033-PA"/>
    </source>
</evidence>
<evidence type="ECO:0000256" key="13">
    <source>
        <dbReference type="ARBA" id="ARBA00060039"/>
    </source>
</evidence>
<dbReference type="InterPro" id="IPR025721">
    <property type="entry name" value="Exosome_cplx_N_dom"/>
</dbReference>
<dbReference type="VEuPathDB" id="VectorBase:AALB20_035531"/>
<evidence type="ECO:0000259" key="15">
    <source>
        <dbReference type="Pfam" id="PF10447"/>
    </source>
</evidence>
<dbReference type="SUPFAM" id="SSF50249">
    <property type="entry name" value="Nucleic acid-binding proteins"/>
    <property type="match status" value="1"/>
</dbReference>
<evidence type="ECO:0000256" key="9">
    <source>
        <dbReference type="ARBA" id="ARBA00031702"/>
    </source>
</evidence>
<dbReference type="SUPFAM" id="SSF69618">
    <property type="entry name" value="HemD-like"/>
    <property type="match status" value="1"/>
</dbReference>
<evidence type="ECO:0000256" key="10">
    <source>
        <dbReference type="ARBA" id="ARBA00032649"/>
    </source>
</evidence>
<dbReference type="InterPro" id="IPR012340">
    <property type="entry name" value="NA-bd_OB-fold"/>
</dbReference>
<dbReference type="InterPro" id="IPR039793">
    <property type="entry name" value="UROS/Hem4"/>
</dbReference>
<feature type="domain" description="Exosome complex component CSL4 C-terminal" evidence="15">
    <location>
        <begin position="98"/>
        <end position="137"/>
    </location>
</feature>
<evidence type="ECO:0000256" key="3">
    <source>
        <dbReference type="ARBA" id="ARBA00008133"/>
    </source>
</evidence>
<dbReference type="PANTHER" id="PTHR12390">
    <property type="entry name" value="UROPORPHYRINOGEN III SYNTHASE"/>
    <property type="match status" value="1"/>
</dbReference>
<keyword evidence="7" id="KW-0456">Lyase</keyword>
<evidence type="ECO:0000313" key="18">
    <source>
        <dbReference type="Proteomes" id="UP000069272"/>
    </source>
</evidence>
<comment type="catalytic activity">
    <reaction evidence="12">
        <text>hydroxymethylbilane = uroporphyrinogen III + H2O</text>
        <dbReference type="Rhea" id="RHEA:18965"/>
        <dbReference type="ChEBI" id="CHEBI:15377"/>
        <dbReference type="ChEBI" id="CHEBI:57308"/>
        <dbReference type="ChEBI" id="CHEBI:57845"/>
        <dbReference type="EC" id="4.2.1.75"/>
    </reaction>
</comment>
<dbReference type="EC" id="4.2.1.75" evidence="4"/>
<dbReference type="GO" id="GO:0000178">
    <property type="term" value="C:exosome (RNase complex)"/>
    <property type="evidence" value="ECO:0007669"/>
    <property type="project" value="UniProtKB-KW"/>
</dbReference>
<dbReference type="InterPro" id="IPR019495">
    <property type="entry name" value="EXOSC1_C"/>
</dbReference>
<dbReference type="Gene3D" id="3.40.50.10090">
    <property type="match status" value="2"/>
</dbReference>
<dbReference type="Pfam" id="PF02602">
    <property type="entry name" value="HEM4"/>
    <property type="match status" value="1"/>
</dbReference>
<evidence type="ECO:0000259" key="16">
    <source>
        <dbReference type="Pfam" id="PF14382"/>
    </source>
</evidence>
<dbReference type="Pfam" id="PF14382">
    <property type="entry name" value="ECR1_N"/>
    <property type="match status" value="1"/>
</dbReference>
<dbReference type="GO" id="GO:0004852">
    <property type="term" value="F:uroporphyrinogen-III synthase activity"/>
    <property type="evidence" value="ECO:0007669"/>
    <property type="project" value="UniProtKB-EC"/>
</dbReference>